<dbReference type="AlphaFoldDB" id="A0A2S9WWB2"/>
<gene>
    <name evidence="1" type="ORF">BST86_11940</name>
</gene>
<evidence type="ECO:0000313" key="1">
    <source>
        <dbReference type="EMBL" id="PRP67753.1"/>
    </source>
</evidence>
<sequence>MNYTFDPQEKAIIDTLENSNPERIWTQFIKIVIEFKDYYVELECIPEVADSQNDADEAMTVKIRKFENTYEPCKHAKVIVENQSILEIKRVRTLLYFTDSITDPVETKKIDSQWNKILSKISGLRRSRIDKMFESGSSSYHDEIICNPKAPQAQVIKKEFSNLIDVGLLLKVKDKFVPAFLLSNAYGFNHLERKALYTMEELKEGLHNYELL</sequence>
<accession>A0A2S9WWB2</accession>
<protein>
    <submittedName>
        <fullName evidence="1">Uncharacterized protein</fullName>
    </submittedName>
</protein>
<name>A0A2S9WWB2_9FLAO</name>
<dbReference type="OrthoDB" id="1430807at2"/>
<dbReference type="Proteomes" id="UP000239532">
    <property type="component" value="Unassembled WGS sequence"/>
</dbReference>
<organism evidence="1 2">
    <name type="scientific">Nonlabens agnitus</name>
    <dbReference type="NCBI Taxonomy" id="870484"/>
    <lineage>
        <taxon>Bacteria</taxon>
        <taxon>Pseudomonadati</taxon>
        <taxon>Bacteroidota</taxon>
        <taxon>Flavobacteriia</taxon>
        <taxon>Flavobacteriales</taxon>
        <taxon>Flavobacteriaceae</taxon>
        <taxon>Nonlabens</taxon>
    </lineage>
</organism>
<dbReference type="EMBL" id="MQUC01000003">
    <property type="protein sequence ID" value="PRP67753.1"/>
    <property type="molecule type" value="Genomic_DNA"/>
</dbReference>
<reference evidence="1 2" key="1">
    <citation type="submission" date="2016-11" db="EMBL/GenBank/DDBJ databases">
        <title>Trade-off between light-utilization and light-protection in marine flavobacteria.</title>
        <authorList>
            <person name="Kumagai Y."/>
        </authorList>
    </citation>
    <scope>NUCLEOTIDE SEQUENCE [LARGE SCALE GENOMIC DNA]</scope>
    <source>
        <strain evidence="1 2">JCM 17109</strain>
    </source>
</reference>
<proteinExistence type="predicted"/>
<evidence type="ECO:0000313" key="2">
    <source>
        <dbReference type="Proteomes" id="UP000239532"/>
    </source>
</evidence>
<dbReference type="RefSeq" id="WP_105983454.1">
    <property type="nucleotide sequence ID" value="NZ_MQUC01000003.1"/>
</dbReference>
<keyword evidence="2" id="KW-1185">Reference proteome</keyword>
<comment type="caution">
    <text evidence="1">The sequence shown here is derived from an EMBL/GenBank/DDBJ whole genome shotgun (WGS) entry which is preliminary data.</text>
</comment>